<keyword evidence="1" id="KW-0732">Signal</keyword>
<organism evidence="3 4">
    <name type="scientific">Coemansia spiralis</name>
    <dbReference type="NCBI Taxonomy" id="417178"/>
    <lineage>
        <taxon>Eukaryota</taxon>
        <taxon>Fungi</taxon>
        <taxon>Fungi incertae sedis</taxon>
        <taxon>Zoopagomycota</taxon>
        <taxon>Kickxellomycotina</taxon>
        <taxon>Kickxellomycetes</taxon>
        <taxon>Kickxellales</taxon>
        <taxon>Kickxellaceae</taxon>
        <taxon>Coemansia</taxon>
    </lineage>
</organism>
<evidence type="ECO:0000313" key="3">
    <source>
        <dbReference type="EMBL" id="KAJ2670133.1"/>
    </source>
</evidence>
<proteinExistence type="predicted"/>
<dbReference type="Pfam" id="PF00188">
    <property type="entry name" value="CAP"/>
    <property type="match status" value="1"/>
</dbReference>
<evidence type="ECO:0000313" key="4">
    <source>
        <dbReference type="Proteomes" id="UP001151518"/>
    </source>
</evidence>
<dbReference type="AlphaFoldDB" id="A0A9W8FXS4"/>
<sequence length="162" mass="18045">MQLSTIFIYLCFLFTAHSTRLLPNQHHFSSRIDPPSNWREQMLLQVNDVRRKAGILPVSLSEQANIMAQKHSEYQASTNQMTHDDPSGSLGQRATAEGLLWSSLAENIAVGNLNVSTAMGLWINSPHHYANIVGNYSLVGFGVAGTGDISYWTQEFIHFLVV</sequence>
<feature type="domain" description="SCP" evidence="2">
    <location>
        <begin position="46"/>
        <end position="156"/>
    </location>
</feature>
<evidence type="ECO:0000256" key="1">
    <source>
        <dbReference type="SAM" id="SignalP"/>
    </source>
</evidence>
<name>A0A9W8FXS4_9FUNG</name>
<dbReference type="OrthoDB" id="568194at2759"/>
<dbReference type="Gene3D" id="3.40.33.10">
    <property type="entry name" value="CAP"/>
    <property type="match status" value="1"/>
</dbReference>
<dbReference type="PANTHER" id="PTHR31157">
    <property type="entry name" value="SCP DOMAIN-CONTAINING PROTEIN"/>
    <property type="match status" value="1"/>
</dbReference>
<comment type="caution">
    <text evidence="3">The sequence shown here is derived from an EMBL/GenBank/DDBJ whole genome shotgun (WGS) entry which is preliminary data.</text>
</comment>
<protein>
    <recommendedName>
        <fullName evidence="2">SCP domain-containing protein</fullName>
    </recommendedName>
</protein>
<dbReference type="InterPro" id="IPR014044">
    <property type="entry name" value="CAP_dom"/>
</dbReference>
<dbReference type="CDD" id="cd05379">
    <property type="entry name" value="CAP_bacterial"/>
    <property type="match status" value="1"/>
</dbReference>
<dbReference type="Proteomes" id="UP001151518">
    <property type="component" value="Unassembled WGS sequence"/>
</dbReference>
<accession>A0A9W8FXS4</accession>
<dbReference type="PANTHER" id="PTHR31157:SF1">
    <property type="entry name" value="SCP DOMAIN-CONTAINING PROTEIN"/>
    <property type="match status" value="1"/>
</dbReference>
<gene>
    <name evidence="3" type="ORF">GGI25_005944</name>
</gene>
<reference evidence="3" key="1">
    <citation type="submission" date="2022-07" db="EMBL/GenBank/DDBJ databases">
        <title>Phylogenomic reconstructions and comparative analyses of Kickxellomycotina fungi.</title>
        <authorList>
            <person name="Reynolds N.K."/>
            <person name="Stajich J.E."/>
            <person name="Barry K."/>
            <person name="Grigoriev I.V."/>
            <person name="Crous P."/>
            <person name="Smith M.E."/>
        </authorList>
    </citation>
    <scope>NUCLEOTIDE SEQUENCE</scope>
    <source>
        <strain evidence="3">NRRL 3115</strain>
    </source>
</reference>
<dbReference type="SUPFAM" id="SSF55797">
    <property type="entry name" value="PR-1-like"/>
    <property type="match status" value="1"/>
</dbReference>
<dbReference type="EMBL" id="JANBTW010000132">
    <property type="protein sequence ID" value="KAJ2670133.1"/>
    <property type="molecule type" value="Genomic_DNA"/>
</dbReference>
<feature type="signal peptide" evidence="1">
    <location>
        <begin position="1"/>
        <end position="18"/>
    </location>
</feature>
<dbReference type="InterPro" id="IPR035940">
    <property type="entry name" value="CAP_sf"/>
</dbReference>
<evidence type="ECO:0000259" key="2">
    <source>
        <dbReference type="Pfam" id="PF00188"/>
    </source>
</evidence>
<feature type="chain" id="PRO_5040750159" description="SCP domain-containing protein" evidence="1">
    <location>
        <begin position="19"/>
        <end position="162"/>
    </location>
</feature>